<dbReference type="OMA" id="RISEQWE"/>
<evidence type="ECO:0000256" key="1">
    <source>
        <dbReference type="SAM" id="MobiDB-lite"/>
    </source>
</evidence>
<feature type="compositionally biased region" description="Basic residues" evidence="1">
    <location>
        <begin position="278"/>
        <end position="287"/>
    </location>
</feature>
<proteinExistence type="predicted"/>
<feature type="region of interest" description="Disordered" evidence="1">
    <location>
        <begin position="86"/>
        <end position="122"/>
    </location>
</feature>
<keyword evidence="3" id="KW-1185">Reference proteome</keyword>
<dbReference type="EMBL" id="JABSTR010000006">
    <property type="protein sequence ID" value="KAH9373069.1"/>
    <property type="molecule type" value="Genomic_DNA"/>
</dbReference>
<evidence type="ECO:0000313" key="2">
    <source>
        <dbReference type="EMBL" id="KAH9373069.1"/>
    </source>
</evidence>
<feature type="region of interest" description="Disordered" evidence="1">
    <location>
        <begin position="274"/>
        <end position="300"/>
    </location>
</feature>
<comment type="caution">
    <text evidence="2">The sequence shown here is derived from an EMBL/GenBank/DDBJ whole genome shotgun (WGS) entry which is preliminary data.</text>
</comment>
<name>A0A9J6GC79_HAELO</name>
<reference evidence="2 3" key="1">
    <citation type="journal article" date="2020" name="Cell">
        <title>Large-Scale Comparative Analyses of Tick Genomes Elucidate Their Genetic Diversity and Vector Capacities.</title>
        <authorList>
            <consortium name="Tick Genome and Microbiome Consortium (TIGMIC)"/>
            <person name="Jia N."/>
            <person name="Wang J."/>
            <person name="Shi W."/>
            <person name="Du L."/>
            <person name="Sun Y."/>
            <person name="Zhan W."/>
            <person name="Jiang J.F."/>
            <person name="Wang Q."/>
            <person name="Zhang B."/>
            <person name="Ji P."/>
            <person name="Bell-Sakyi L."/>
            <person name="Cui X.M."/>
            <person name="Yuan T.T."/>
            <person name="Jiang B.G."/>
            <person name="Yang W.F."/>
            <person name="Lam T.T."/>
            <person name="Chang Q.C."/>
            <person name="Ding S.J."/>
            <person name="Wang X.J."/>
            <person name="Zhu J.G."/>
            <person name="Ruan X.D."/>
            <person name="Zhao L."/>
            <person name="Wei J.T."/>
            <person name="Ye R.Z."/>
            <person name="Que T.C."/>
            <person name="Du C.H."/>
            <person name="Zhou Y.H."/>
            <person name="Cheng J.X."/>
            <person name="Dai P.F."/>
            <person name="Guo W.B."/>
            <person name="Han X.H."/>
            <person name="Huang E.J."/>
            <person name="Li L.F."/>
            <person name="Wei W."/>
            <person name="Gao Y.C."/>
            <person name="Liu J.Z."/>
            <person name="Shao H.Z."/>
            <person name="Wang X."/>
            <person name="Wang C.C."/>
            <person name="Yang T.C."/>
            <person name="Huo Q.B."/>
            <person name="Li W."/>
            <person name="Chen H.Y."/>
            <person name="Chen S.E."/>
            <person name="Zhou L.G."/>
            <person name="Ni X.B."/>
            <person name="Tian J.H."/>
            <person name="Sheng Y."/>
            <person name="Liu T."/>
            <person name="Pan Y.S."/>
            <person name="Xia L.Y."/>
            <person name="Li J."/>
            <person name="Zhao F."/>
            <person name="Cao W.C."/>
        </authorList>
    </citation>
    <scope>NUCLEOTIDE SEQUENCE [LARGE SCALE GENOMIC DNA]</scope>
    <source>
        <strain evidence="2">HaeL-2018</strain>
    </source>
</reference>
<protein>
    <submittedName>
        <fullName evidence="2">Uncharacterized protein</fullName>
    </submittedName>
</protein>
<dbReference type="AlphaFoldDB" id="A0A9J6GC79"/>
<organism evidence="2 3">
    <name type="scientific">Haemaphysalis longicornis</name>
    <name type="common">Bush tick</name>
    <dbReference type="NCBI Taxonomy" id="44386"/>
    <lineage>
        <taxon>Eukaryota</taxon>
        <taxon>Metazoa</taxon>
        <taxon>Ecdysozoa</taxon>
        <taxon>Arthropoda</taxon>
        <taxon>Chelicerata</taxon>
        <taxon>Arachnida</taxon>
        <taxon>Acari</taxon>
        <taxon>Parasitiformes</taxon>
        <taxon>Ixodida</taxon>
        <taxon>Ixodoidea</taxon>
        <taxon>Ixodidae</taxon>
        <taxon>Haemaphysalinae</taxon>
        <taxon>Haemaphysalis</taxon>
    </lineage>
</organism>
<accession>A0A9J6GC79</accession>
<sequence>MEKPLGAKAAGAAGAVAAIASSPEQRAAGVSTQRVGATVKMVTVVEGEAISSQEHADPTVWLPFYCRAFSRAQQIHLATLTATGSVHQGTESASPSPPAVSSRTGAMSGTPPPPKTVPKYRPASLLKDDIKILIRPRDGLNVANHSGTTLFNVLRQAVGLTLEETRGDHLSVNLVQNLVLSSPNPDRAENDSNGGPSAEAAIARTTPTTTVIGLAPSQGCQVSHLRLQASLPPSRLCSGVDLGRSPSAVVTSHLLQLRVTSDQQPSSQLREAKEGLVRRRQRQKHNRPLQNKTEHTEKEMIKLRHKSSGSVQELLRQLQEICIPSAASVPTPNYTGGPKETLDCPITVDECGPHPTEYEPCLPSGTLPCSGQGLTQGPRFAPYYPVRRISRTSDREACVAVVVNSRGDSVASCSVSMPHPEVGEEVVITLALTAAPATAIISNSQTALRNFAMGRVSPITARILQTAQTPPGHCPRLIWTPDDSSLPGNELANEVAREFCCGDASDAASRPRAGGSDRLLPY</sequence>
<dbReference type="VEuPathDB" id="VectorBase:HLOH_043015"/>
<evidence type="ECO:0000313" key="3">
    <source>
        <dbReference type="Proteomes" id="UP000821853"/>
    </source>
</evidence>
<dbReference type="Proteomes" id="UP000821853">
    <property type="component" value="Chromosome 4"/>
</dbReference>
<gene>
    <name evidence="2" type="ORF">HPB48_010215</name>
</gene>